<evidence type="ECO:0000313" key="1">
    <source>
        <dbReference type="EMBL" id="MDR6724372.1"/>
    </source>
</evidence>
<name>A0AAP5LMA5_PAEAM</name>
<reference evidence="1" key="1">
    <citation type="submission" date="2023-07" db="EMBL/GenBank/DDBJ databases">
        <title>Sorghum-associated microbial communities from plants grown in Nebraska, USA.</title>
        <authorList>
            <person name="Schachtman D."/>
        </authorList>
    </citation>
    <scope>NUCLEOTIDE SEQUENCE</scope>
    <source>
        <strain evidence="1">BE80</strain>
    </source>
</reference>
<dbReference type="EMBL" id="JAVDTR010000007">
    <property type="protein sequence ID" value="MDR6724372.1"/>
    <property type="molecule type" value="Genomic_DNA"/>
</dbReference>
<organism evidence="1 2">
    <name type="scientific">Paenibacillus amylolyticus</name>
    <dbReference type="NCBI Taxonomy" id="1451"/>
    <lineage>
        <taxon>Bacteria</taxon>
        <taxon>Bacillati</taxon>
        <taxon>Bacillota</taxon>
        <taxon>Bacilli</taxon>
        <taxon>Bacillales</taxon>
        <taxon>Paenibacillaceae</taxon>
        <taxon>Paenibacillus</taxon>
    </lineage>
</organism>
<dbReference type="Pfam" id="PF26325">
    <property type="entry name" value="YhjD"/>
    <property type="match status" value="1"/>
</dbReference>
<dbReference type="InterPro" id="IPR058600">
    <property type="entry name" value="YhjD-like"/>
</dbReference>
<protein>
    <submittedName>
        <fullName evidence="1">Uncharacterized protein</fullName>
    </submittedName>
</protein>
<dbReference type="AlphaFoldDB" id="A0AAP5LMA5"/>
<gene>
    <name evidence="1" type="ORF">J2W91_002840</name>
</gene>
<accession>A0AAP5LMA5</accession>
<sequence>MDRVSSDMVVLRKDMRDRGIKILSDIKDKEREVAVVQYKCRGYDREFRMLYGYLKSCTEEKLTEYLDADISKISR</sequence>
<evidence type="ECO:0000313" key="2">
    <source>
        <dbReference type="Proteomes" id="UP001254832"/>
    </source>
</evidence>
<comment type="caution">
    <text evidence="1">The sequence shown here is derived from an EMBL/GenBank/DDBJ whole genome shotgun (WGS) entry which is preliminary data.</text>
</comment>
<proteinExistence type="predicted"/>
<dbReference type="Proteomes" id="UP001254832">
    <property type="component" value="Unassembled WGS sequence"/>
</dbReference>